<dbReference type="PANTHER" id="PTHR12369">
    <property type="entry name" value="CHONDROITIN SYNTHASE"/>
    <property type="match status" value="1"/>
</dbReference>
<keyword evidence="4" id="KW-0812">Transmembrane</keyword>
<evidence type="ECO:0000256" key="10">
    <source>
        <dbReference type="RuleBase" id="RU364016"/>
    </source>
</evidence>
<dbReference type="KEGG" id="lgi:LOTGIDRAFT_152198"/>
<evidence type="ECO:0000313" key="11">
    <source>
        <dbReference type="EMBL" id="ESP05353.1"/>
    </source>
</evidence>
<keyword evidence="6" id="KW-1133">Transmembrane helix</keyword>
<dbReference type="PANTHER" id="PTHR12369:SF11">
    <property type="entry name" value="HEXOSYLTRANSFERASE"/>
    <property type="match status" value="1"/>
</dbReference>
<dbReference type="GO" id="GO:0032580">
    <property type="term" value="C:Golgi cisterna membrane"/>
    <property type="evidence" value="ECO:0007669"/>
    <property type="project" value="UniProtKB-SubCell"/>
</dbReference>
<dbReference type="Proteomes" id="UP000030746">
    <property type="component" value="Unassembled WGS sequence"/>
</dbReference>
<protein>
    <recommendedName>
        <fullName evidence="10">Hexosyltransferase</fullName>
        <ecNumber evidence="10">2.4.1.-</ecNumber>
    </recommendedName>
</protein>
<evidence type="ECO:0000256" key="6">
    <source>
        <dbReference type="ARBA" id="ARBA00022989"/>
    </source>
</evidence>
<dbReference type="GO" id="GO:0047238">
    <property type="term" value="F:glucuronosyl-N-acetylgalactosaminyl-proteoglycan 4-beta-N-acetylgalactosaminyltransferase activity"/>
    <property type="evidence" value="ECO:0007669"/>
    <property type="project" value="TreeGrafter"/>
</dbReference>
<dbReference type="EC" id="2.4.1.-" evidence="10"/>
<evidence type="ECO:0000256" key="5">
    <source>
        <dbReference type="ARBA" id="ARBA00022968"/>
    </source>
</evidence>
<keyword evidence="3 10" id="KW-0808">Transferase</keyword>
<evidence type="ECO:0000256" key="2">
    <source>
        <dbReference type="ARBA" id="ARBA00009239"/>
    </source>
</evidence>
<dbReference type="CTD" id="20235619"/>
<evidence type="ECO:0000313" key="12">
    <source>
        <dbReference type="Proteomes" id="UP000030746"/>
    </source>
</evidence>
<keyword evidence="9" id="KW-0325">Glycoprotein</keyword>
<accession>V4B4G2</accession>
<organism evidence="11 12">
    <name type="scientific">Lottia gigantea</name>
    <name type="common">Giant owl limpet</name>
    <dbReference type="NCBI Taxonomy" id="225164"/>
    <lineage>
        <taxon>Eukaryota</taxon>
        <taxon>Metazoa</taxon>
        <taxon>Spiralia</taxon>
        <taxon>Lophotrochozoa</taxon>
        <taxon>Mollusca</taxon>
        <taxon>Gastropoda</taxon>
        <taxon>Patellogastropoda</taxon>
        <taxon>Lottioidea</taxon>
        <taxon>Lottiidae</taxon>
        <taxon>Lottia</taxon>
    </lineage>
</organism>
<reference evidence="11 12" key="1">
    <citation type="journal article" date="2013" name="Nature">
        <title>Insights into bilaterian evolution from three spiralian genomes.</title>
        <authorList>
            <person name="Simakov O."/>
            <person name="Marletaz F."/>
            <person name="Cho S.J."/>
            <person name="Edsinger-Gonzales E."/>
            <person name="Havlak P."/>
            <person name="Hellsten U."/>
            <person name="Kuo D.H."/>
            <person name="Larsson T."/>
            <person name="Lv J."/>
            <person name="Arendt D."/>
            <person name="Savage R."/>
            <person name="Osoegawa K."/>
            <person name="de Jong P."/>
            <person name="Grimwood J."/>
            <person name="Chapman J.A."/>
            <person name="Shapiro H."/>
            <person name="Aerts A."/>
            <person name="Otillar R.P."/>
            <person name="Terry A.Y."/>
            <person name="Boore J.L."/>
            <person name="Grigoriev I.V."/>
            <person name="Lindberg D.R."/>
            <person name="Seaver E.C."/>
            <person name="Weisblat D.A."/>
            <person name="Putnam N.H."/>
            <person name="Rokhsar D.S."/>
        </authorList>
    </citation>
    <scope>NUCLEOTIDE SEQUENCE [LARGE SCALE GENOMIC DNA]</scope>
</reference>
<dbReference type="InterPro" id="IPR029044">
    <property type="entry name" value="Nucleotide-diphossugar_trans"/>
</dbReference>
<dbReference type="HOGENOM" id="CLU_016244_2_0_1"/>
<dbReference type="Pfam" id="PF05679">
    <property type="entry name" value="CHGN"/>
    <property type="match status" value="1"/>
</dbReference>
<dbReference type="OrthoDB" id="431432at2759"/>
<keyword evidence="12" id="KW-1185">Reference proteome</keyword>
<gene>
    <name evidence="11" type="ORF">LOTGIDRAFT_152198</name>
</gene>
<dbReference type="Gene3D" id="3.90.550.50">
    <property type="match status" value="1"/>
</dbReference>
<dbReference type="AlphaFoldDB" id="V4B4G2"/>
<dbReference type="OMA" id="CADRVNC"/>
<dbReference type="STRING" id="225164.V4B4G2"/>
<evidence type="ECO:0000256" key="4">
    <source>
        <dbReference type="ARBA" id="ARBA00022692"/>
    </source>
</evidence>
<dbReference type="RefSeq" id="XP_009043898.1">
    <property type="nucleotide sequence ID" value="XM_009045650.1"/>
</dbReference>
<sequence length="710" mass="81930">MTAKKFIDTRGLSAFRTWVNSINGKVMFFSSEGSKSKYGVPVVPLPGVDDSYPPQKKSFMMLKYMHDHFIENYEWFVRADDDVFIKGDKLEKFLRSINSSKPQFIGQAGVGKQEELGMLSLTATENFCMGGPGMIFSRETLRRMAPYVGDCLANLYTTHEDVEIGRCVRKYAGIQCTWAYEMQHILYQNYKEDQGSFKKSLKSTEVENAVSLHPVKEPVYLFRIQNYFQSTKILHLHHKELLLQRDIHLIDELLGSPGYTFNVNRLALLPSLTKYRPSEADDVISWDFMTKPIFSHHHNNPKRGLEGSLSSAIDDVINQIMQLVNKNARQRGRTLDFKEILYGYKRVNPLFGADYILDLLLIYRKHKGRKMTVPVRRHAYVQQSFTEVEFKEEIPTYELHSNMGAKVLHLFRKFAVGEEQKTVYDKRQEKINFVMPLSGRLKIFERFMRNFEDIFLKTGENVKLHVVLFNSEHERGEDMALEKSISLLQQYQNKYSENSVEIIQASGAFSRGRGLELGAARCSSDSLLFLVDVDIVMTRYVLNRIRLNTKQGSQVYFPIVFSQYYPLTVCHGNVNHCDCHNQECFINPQDFSEETGYWRQFGFGITAMYRSDMLAVGGFDLSIQGWGKEDVDLYQKFIESNMTIVRSVDIGMTHAFHEIICDSHLDPAQFIMCKGSRAQSYGSHSYLSKNVYNTDTLLSQNEKFILNVNS</sequence>
<comment type="subcellular location">
    <subcellularLocation>
        <location evidence="1 10">Golgi apparatus</location>
        <location evidence="1 10">Golgi stack membrane</location>
        <topology evidence="1 10">Single-pass type II membrane protein</topology>
    </subcellularLocation>
</comment>
<evidence type="ECO:0000256" key="8">
    <source>
        <dbReference type="ARBA" id="ARBA00023136"/>
    </source>
</evidence>
<dbReference type="GeneID" id="20235619"/>
<dbReference type="InterPro" id="IPR008428">
    <property type="entry name" value="Chond_GalNAc"/>
</dbReference>
<evidence type="ECO:0000256" key="7">
    <source>
        <dbReference type="ARBA" id="ARBA00023034"/>
    </source>
</evidence>
<proteinExistence type="inferred from homology"/>
<dbReference type="InterPro" id="IPR051227">
    <property type="entry name" value="CS_glycosyltransferase"/>
</dbReference>
<comment type="similarity">
    <text evidence="2 10">Belongs to the chondroitin N-acetylgalactosaminyltransferase family.</text>
</comment>
<evidence type="ECO:0000256" key="1">
    <source>
        <dbReference type="ARBA" id="ARBA00004447"/>
    </source>
</evidence>
<evidence type="ECO:0000256" key="3">
    <source>
        <dbReference type="ARBA" id="ARBA00022679"/>
    </source>
</evidence>
<keyword evidence="7 10" id="KW-0333">Golgi apparatus</keyword>
<name>V4B4G2_LOTGI</name>
<dbReference type="SUPFAM" id="SSF53448">
    <property type="entry name" value="Nucleotide-diphospho-sugar transferases"/>
    <property type="match status" value="2"/>
</dbReference>
<keyword evidence="8" id="KW-0472">Membrane</keyword>
<evidence type="ECO:0000256" key="9">
    <source>
        <dbReference type="ARBA" id="ARBA00023180"/>
    </source>
</evidence>
<dbReference type="Gene3D" id="3.90.550.10">
    <property type="entry name" value="Spore Coat Polysaccharide Biosynthesis Protein SpsA, Chain A"/>
    <property type="match status" value="1"/>
</dbReference>
<dbReference type="EMBL" id="KB199650">
    <property type="protein sequence ID" value="ESP05353.1"/>
    <property type="molecule type" value="Genomic_DNA"/>
</dbReference>
<keyword evidence="5 10" id="KW-0735">Signal-anchor</keyword>
<dbReference type="FunFam" id="3.90.550.50:FF:000004">
    <property type="entry name" value="Hexosyltransferase"/>
    <property type="match status" value="1"/>
</dbReference>